<evidence type="ECO:0000313" key="2">
    <source>
        <dbReference type="Proteomes" id="UP001596190"/>
    </source>
</evidence>
<accession>A0ABW1TA91</accession>
<reference evidence="2" key="1">
    <citation type="journal article" date="2019" name="Int. J. Syst. Evol. Microbiol.">
        <title>The Global Catalogue of Microorganisms (GCM) 10K type strain sequencing project: providing services to taxonomists for standard genome sequencing and annotation.</title>
        <authorList>
            <consortium name="The Broad Institute Genomics Platform"/>
            <consortium name="The Broad Institute Genome Sequencing Center for Infectious Disease"/>
            <person name="Wu L."/>
            <person name="Ma J."/>
        </authorList>
    </citation>
    <scope>NUCLEOTIDE SEQUENCE [LARGE SCALE GENOMIC DNA]</scope>
    <source>
        <strain evidence="2">CCM 8950</strain>
    </source>
</reference>
<name>A0ABW1TA91_9LACO</name>
<organism evidence="1 2">
    <name type="scientific">Secundilactobacillus hailunensis</name>
    <dbReference type="NCBI Taxonomy" id="2559923"/>
    <lineage>
        <taxon>Bacteria</taxon>
        <taxon>Bacillati</taxon>
        <taxon>Bacillota</taxon>
        <taxon>Bacilli</taxon>
        <taxon>Lactobacillales</taxon>
        <taxon>Lactobacillaceae</taxon>
        <taxon>Secundilactobacillus</taxon>
    </lineage>
</organism>
<dbReference type="Proteomes" id="UP001596190">
    <property type="component" value="Unassembled WGS sequence"/>
</dbReference>
<dbReference type="EMBL" id="JBHSSA010000058">
    <property type="protein sequence ID" value="MFC6254664.1"/>
    <property type="molecule type" value="Genomic_DNA"/>
</dbReference>
<feature type="non-terminal residue" evidence="1">
    <location>
        <position position="79"/>
    </location>
</feature>
<gene>
    <name evidence="1" type="ORF">ACFP1H_08690</name>
</gene>
<comment type="caution">
    <text evidence="1">The sequence shown here is derived from an EMBL/GenBank/DDBJ whole genome shotgun (WGS) entry which is preliminary data.</text>
</comment>
<sequence length="79" mass="8911">MSNINTTLEVLGITDTHVHINGYRHENHSKGTGRKKFLVIQAVLTYQLARCPECGFEALYPNGHIKTRIHINSANDRPV</sequence>
<proteinExistence type="predicted"/>
<evidence type="ECO:0000313" key="1">
    <source>
        <dbReference type="EMBL" id="MFC6254664.1"/>
    </source>
</evidence>
<keyword evidence="2" id="KW-1185">Reference proteome</keyword>
<protein>
    <submittedName>
        <fullName evidence="1">ISL3 family transposase</fullName>
    </submittedName>
</protein>